<proteinExistence type="predicted"/>
<dbReference type="AlphaFoldDB" id="A0A0S3TBJ5"/>
<name>A0A0S3TBJ5_PHAAN</name>
<evidence type="ECO:0000313" key="2">
    <source>
        <dbReference type="Proteomes" id="UP000291084"/>
    </source>
</evidence>
<evidence type="ECO:0000313" key="1">
    <source>
        <dbReference type="EMBL" id="BAU02487.1"/>
    </source>
</evidence>
<organism evidence="1 2">
    <name type="scientific">Vigna angularis var. angularis</name>
    <dbReference type="NCBI Taxonomy" id="157739"/>
    <lineage>
        <taxon>Eukaryota</taxon>
        <taxon>Viridiplantae</taxon>
        <taxon>Streptophyta</taxon>
        <taxon>Embryophyta</taxon>
        <taxon>Tracheophyta</taxon>
        <taxon>Spermatophyta</taxon>
        <taxon>Magnoliopsida</taxon>
        <taxon>eudicotyledons</taxon>
        <taxon>Gunneridae</taxon>
        <taxon>Pentapetalae</taxon>
        <taxon>rosids</taxon>
        <taxon>fabids</taxon>
        <taxon>Fabales</taxon>
        <taxon>Fabaceae</taxon>
        <taxon>Papilionoideae</taxon>
        <taxon>50 kb inversion clade</taxon>
        <taxon>NPAAA clade</taxon>
        <taxon>indigoferoid/millettioid clade</taxon>
        <taxon>Phaseoleae</taxon>
        <taxon>Vigna</taxon>
    </lineage>
</organism>
<gene>
    <name evidence="1" type="primary">Vigan.11G202900</name>
    <name evidence="1" type="ORF">VIGAN_11202900</name>
</gene>
<dbReference type="EMBL" id="AP015044">
    <property type="protein sequence ID" value="BAU02487.1"/>
    <property type="molecule type" value="Genomic_DNA"/>
</dbReference>
<reference evidence="1 2" key="1">
    <citation type="journal article" date="2015" name="Sci. Rep.">
        <title>The power of single molecule real-time sequencing technology in the de novo assembly of a eukaryotic genome.</title>
        <authorList>
            <person name="Sakai H."/>
            <person name="Naito K."/>
            <person name="Ogiso-Tanaka E."/>
            <person name="Takahashi Y."/>
            <person name="Iseki K."/>
            <person name="Muto C."/>
            <person name="Satou K."/>
            <person name="Teruya K."/>
            <person name="Shiroma A."/>
            <person name="Shimoji M."/>
            <person name="Hirano T."/>
            <person name="Itoh T."/>
            <person name="Kaga A."/>
            <person name="Tomooka N."/>
        </authorList>
    </citation>
    <scope>NUCLEOTIDE SEQUENCE [LARGE SCALE GENOMIC DNA]</scope>
    <source>
        <strain evidence="2">cv. Shumari</strain>
    </source>
</reference>
<protein>
    <submittedName>
        <fullName evidence="1">Uncharacterized protein</fullName>
    </submittedName>
</protein>
<sequence>MFLRWLPHSVVFNSKSGAGKSLNFSVAWLFFSLRILSWLGEAQTGTRGSGEGRIEISKCRISILISEIRGENIGICEENGGKSLNFSKKVIFFFC</sequence>
<dbReference type="Proteomes" id="UP000291084">
    <property type="component" value="Chromosome 11"/>
</dbReference>
<accession>A0A0S3TBJ5</accession>
<keyword evidence="2" id="KW-1185">Reference proteome</keyword>